<feature type="signal peptide" evidence="3">
    <location>
        <begin position="1"/>
        <end position="21"/>
    </location>
</feature>
<accession>A0A2T4C158</accession>
<feature type="chain" id="PRO_5015697744" evidence="3">
    <location>
        <begin position="22"/>
        <end position="277"/>
    </location>
</feature>
<keyword evidence="5" id="KW-1185">Reference proteome</keyword>
<keyword evidence="3" id="KW-0732">Signal</keyword>
<evidence type="ECO:0000256" key="1">
    <source>
        <dbReference type="SAM" id="MobiDB-lite"/>
    </source>
</evidence>
<reference evidence="4 5" key="1">
    <citation type="submission" date="2016-07" db="EMBL/GenBank/DDBJ databases">
        <title>Multiple horizontal gene transfer events from other fungi enriched the ability of initially mycotrophic Trichoderma (Ascomycota) to feed on dead plant biomass.</title>
        <authorList>
            <consortium name="DOE Joint Genome Institute"/>
            <person name="Aerts A."/>
            <person name="Atanasova L."/>
            <person name="Chenthamara K."/>
            <person name="Zhang J."/>
            <person name="Grujic M."/>
            <person name="Henrissat B."/>
            <person name="Kuo A."/>
            <person name="Salamov A."/>
            <person name="Lipzen A."/>
            <person name="Labutti K."/>
            <person name="Barry K."/>
            <person name="Miao Y."/>
            <person name="Rahimi M.J."/>
            <person name="Shen Q."/>
            <person name="Grigoriev I.V."/>
            <person name="Kubicek C.P."/>
            <person name="Druzhinina I.S."/>
        </authorList>
    </citation>
    <scope>NUCLEOTIDE SEQUENCE [LARGE SCALE GENOMIC DNA]</scope>
    <source>
        <strain evidence="4 5">ATCC 18648</strain>
    </source>
</reference>
<keyword evidence="2" id="KW-0472">Membrane</keyword>
<sequence>MPLALAGWLCLSLYVFSCACACVSLASLPPSLPLLCFYLLRFSLLLFLSFLTHTEKQTVTGGPSSRSRRIMHAASPVVPSRSRGLPQRNAQLKPPKPHMSLFAKPVTAKREKAPPRESVLENVRPKHGCQSQKGKIRHQSDTSPPVMPCLCPRHTDCPASLLHSLASPAAAALPNESLYGLGMTRLAPAAQANPSQNHALLFTRCPLELPSCLSSHVTGQRDKETREQTEPVTRQGGCVSAIRMVVCSAANELVGPTKPGRRRIKAKYAVRKWKKLG</sequence>
<dbReference type="EMBL" id="KZ679134">
    <property type="protein sequence ID" value="PTB75293.1"/>
    <property type="molecule type" value="Genomic_DNA"/>
</dbReference>
<proteinExistence type="predicted"/>
<evidence type="ECO:0000256" key="2">
    <source>
        <dbReference type="SAM" id="Phobius"/>
    </source>
</evidence>
<name>A0A2T4C158_TRILO</name>
<feature type="region of interest" description="Disordered" evidence="1">
    <location>
        <begin position="75"/>
        <end position="99"/>
    </location>
</feature>
<keyword evidence="2" id="KW-0812">Transmembrane</keyword>
<dbReference type="AlphaFoldDB" id="A0A2T4C158"/>
<evidence type="ECO:0000313" key="4">
    <source>
        <dbReference type="EMBL" id="PTB75293.1"/>
    </source>
</evidence>
<keyword evidence="2" id="KW-1133">Transmembrane helix</keyword>
<protein>
    <submittedName>
        <fullName evidence="4">Uncharacterized protein</fullName>
    </submittedName>
</protein>
<feature type="transmembrane region" description="Helical" evidence="2">
    <location>
        <begin position="31"/>
        <end position="51"/>
    </location>
</feature>
<organism evidence="4 5">
    <name type="scientific">Trichoderma longibrachiatum ATCC 18648</name>
    <dbReference type="NCBI Taxonomy" id="983965"/>
    <lineage>
        <taxon>Eukaryota</taxon>
        <taxon>Fungi</taxon>
        <taxon>Dikarya</taxon>
        <taxon>Ascomycota</taxon>
        <taxon>Pezizomycotina</taxon>
        <taxon>Sordariomycetes</taxon>
        <taxon>Hypocreomycetidae</taxon>
        <taxon>Hypocreales</taxon>
        <taxon>Hypocreaceae</taxon>
        <taxon>Trichoderma</taxon>
    </lineage>
</organism>
<evidence type="ECO:0000313" key="5">
    <source>
        <dbReference type="Proteomes" id="UP000240760"/>
    </source>
</evidence>
<evidence type="ECO:0000256" key="3">
    <source>
        <dbReference type="SAM" id="SignalP"/>
    </source>
</evidence>
<gene>
    <name evidence="4" type="ORF">M440DRAFT_1272495</name>
</gene>
<dbReference type="Proteomes" id="UP000240760">
    <property type="component" value="Unassembled WGS sequence"/>
</dbReference>